<dbReference type="Pfam" id="PF00263">
    <property type="entry name" value="Secretin"/>
    <property type="match status" value="1"/>
</dbReference>
<comment type="subcellular location">
    <subcellularLocation>
        <location evidence="1">Membrane</location>
    </subcellularLocation>
</comment>
<dbReference type="AlphaFoldDB" id="A0A3D8J384"/>
<dbReference type="InterPro" id="IPR011514">
    <property type="entry name" value="Secretin_N_2"/>
</dbReference>
<evidence type="ECO:0000259" key="5">
    <source>
        <dbReference type="Pfam" id="PF07655"/>
    </source>
</evidence>
<dbReference type="GO" id="GO:0009306">
    <property type="term" value="P:protein secretion"/>
    <property type="evidence" value="ECO:0007669"/>
    <property type="project" value="InterPro"/>
</dbReference>
<dbReference type="InterPro" id="IPR004846">
    <property type="entry name" value="T2SS/T3SS_dom"/>
</dbReference>
<dbReference type="InterPro" id="IPR013358">
    <property type="entry name" value="Pilus_biogenesis_MshL"/>
</dbReference>
<dbReference type="Pfam" id="PF07655">
    <property type="entry name" value="Secretin_N_2"/>
    <property type="match status" value="1"/>
</dbReference>
<comment type="caution">
    <text evidence="6">The sequence shown here is derived from an EMBL/GenBank/DDBJ whole genome shotgun (WGS) entry which is preliminary data.</text>
</comment>
<dbReference type="GO" id="GO:0009297">
    <property type="term" value="P:pilus assembly"/>
    <property type="evidence" value="ECO:0007669"/>
    <property type="project" value="InterPro"/>
</dbReference>
<evidence type="ECO:0000313" key="6">
    <source>
        <dbReference type="EMBL" id="RDU71304.1"/>
    </source>
</evidence>
<gene>
    <name evidence="6" type="ORF">CQA57_07875</name>
</gene>
<evidence type="ECO:0000256" key="2">
    <source>
        <dbReference type="ARBA" id="ARBA00022729"/>
    </source>
</evidence>
<organism evidence="6 7">
    <name type="scientific">Helicobacter anseris</name>
    <dbReference type="NCBI Taxonomy" id="375926"/>
    <lineage>
        <taxon>Bacteria</taxon>
        <taxon>Pseudomonadati</taxon>
        <taxon>Campylobacterota</taxon>
        <taxon>Epsilonproteobacteria</taxon>
        <taxon>Campylobacterales</taxon>
        <taxon>Helicobacteraceae</taxon>
        <taxon>Helicobacter</taxon>
    </lineage>
</organism>
<evidence type="ECO:0000259" key="4">
    <source>
        <dbReference type="Pfam" id="PF00263"/>
    </source>
</evidence>
<dbReference type="OrthoDB" id="9775455at2"/>
<accession>A0A3D8J384</accession>
<reference evidence="6 7" key="1">
    <citation type="submission" date="2018-04" db="EMBL/GenBank/DDBJ databases">
        <title>Novel Campyloabacter and Helicobacter Species and Strains.</title>
        <authorList>
            <person name="Mannion A.J."/>
            <person name="Shen Z."/>
            <person name="Fox J.G."/>
        </authorList>
    </citation>
    <scope>NUCLEOTIDE SEQUENCE [LARGE SCALE GENOMIC DNA]</scope>
    <source>
        <strain evidence="6 7">MIT 04-9362</strain>
    </source>
</reference>
<dbReference type="GO" id="GO:0015627">
    <property type="term" value="C:type II protein secretion system complex"/>
    <property type="evidence" value="ECO:0007669"/>
    <property type="project" value="TreeGrafter"/>
</dbReference>
<keyword evidence="7" id="KW-1185">Reference proteome</keyword>
<keyword evidence="3" id="KW-0472">Membrane</keyword>
<keyword evidence="2" id="KW-0732">Signal</keyword>
<dbReference type="InterPro" id="IPR001775">
    <property type="entry name" value="GspD/PilQ"/>
</dbReference>
<dbReference type="PANTHER" id="PTHR30332">
    <property type="entry name" value="PROBABLE GENERAL SECRETION PATHWAY PROTEIN D"/>
    <property type="match status" value="1"/>
</dbReference>
<feature type="domain" description="Secretin N-terminal" evidence="5">
    <location>
        <begin position="103"/>
        <end position="193"/>
    </location>
</feature>
<evidence type="ECO:0000256" key="1">
    <source>
        <dbReference type="ARBA" id="ARBA00004370"/>
    </source>
</evidence>
<protein>
    <submittedName>
        <fullName evidence="6">Pilus (MSHA type) biogenesis protein MshL</fullName>
    </submittedName>
</protein>
<dbReference type="RefSeq" id="WP_115579691.1">
    <property type="nucleotide sequence ID" value="NZ_NXLX01000030.1"/>
</dbReference>
<name>A0A3D8J384_9HELI</name>
<dbReference type="Proteomes" id="UP000256695">
    <property type="component" value="Unassembled WGS sequence"/>
</dbReference>
<dbReference type="PRINTS" id="PR00811">
    <property type="entry name" value="BCTERIALGSPD"/>
</dbReference>
<feature type="domain" description="Type II/III secretion system secretin-like" evidence="4">
    <location>
        <begin position="304"/>
        <end position="476"/>
    </location>
</feature>
<sequence>MCRIFVFFIFFYCLMANTCENKKFNIAISKQESFKTILEQLADDCFFSVVFKDSFSAKILENKTMILNFHKANLNQIFKIGFEAFDLNYSFDGNVLSVSRLQTKTFFIHYIATSRVASSNTNIIFSQDAIQNNIGLNSPILSNDNYQRTIDMANQQDDFTNKSGSKIYSLDAIDFWGEIENELKQIIFRENDKYLPQEHFNPITINKASGFVTITATPSQIKRAQKYIQALNHKLSTQVLIDVNILTITHHNNKTTGIDWSSLYNLGLGAIEQNPLISFSNHSASYGVNIFSQDLSIGKIVEFLNTYGDVSSVSNPKILTLNNQPALISVGNVIRYTQNLVYQTSNNTTTLQNTKQQYPSVFSGVLLDITPSIDGDYIILKINPSITATKDSRIENEADALPAPPNLSTNQMSSIVRLKNDQKVILGGLISKLQMKQQKRIPILGYIPVLKYLFSYTKDLNQTQEMVIVITPKIIKFEEAE</sequence>
<proteinExistence type="predicted"/>
<dbReference type="InterPro" id="IPR050810">
    <property type="entry name" value="Bact_Secretion_Sys_Channel"/>
</dbReference>
<dbReference type="NCBIfam" id="TIGR02519">
    <property type="entry name" value="pilus_MshL"/>
    <property type="match status" value="1"/>
</dbReference>
<dbReference type="EMBL" id="NXLX01000030">
    <property type="protein sequence ID" value="RDU71304.1"/>
    <property type="molecule type" value="Genomic_DNA"/>
</dbReference>
<dbReference type="PANTHER" id="PTHR30332:SF24">
    <property type="entry name" value="SECRETIN GSPD-RELATED"/>
    <property type="match status" value="1"/>
</dbReference>
<evidence type="ECO:0000313" key="7">
    <source>
        <dbReference type="Proteomes" id="UP000256695"/>
    </source>
</evidence>
<evidence type="ECO:0000256" key="3">
    <source>
        <dbReference type="ARBA" id="ARBA00023136"/>
    </source>
</evidence>
<dbReference type="GO" id="GO:0019867">
    <property type="term" value="C:outer membrane"/>
    <property type="evidence" value="ECO:0007669"/>
    <property type="project" value="InterPro"/>
</dbReference>